<keyword evidence="2" id="KW-0472">Membrane</keyword>
<protein>
    <submittedName>
        <fullName evidence="3">Cytochrome oxidase</fullName>
    </submittedName>
</protein>
<organism evidence="3 4">
    <name type="scientific">Novosphingobium endophyticum</name>
    <dbReference type="NCBI Taxonomy" id="1955250"/>
    <lineage>
        <taxon>Bacteria</taxon>
        <taxon>Pseudomonadati</taxon>
        <taxon>Pseudomonadota</taxon>
        <taxon>Alphaproteobacteria</taxon>
        <taxon>Sphingomonadales</taxon>
        <taxon>Sphingomonadaceae</taxon>
        <taxon>Novosphingobium</taxon>
    </lineage>
</organism>
<reference evidence="3" key="2">
    <citation type="submission" date="2020-09" db="EMBL/GenBank/DDBJ databases">
        <authorList>
            <person name="Sun Q."/>
            <person name="Zhou Y."/>
        </authorList>
    </citation>
    <scope>NUCLEOTIDE SEQUENCE</scope>
    <source>
        <strain evidence="3">CGMCC 1.15095</strain>
    </source>
</reference>
<evidence type="ECO:0000256" key="2">
    <source>
        <dbReference type="SAM" id="Phobius"/>
    </source>
</evidence>
<evidence type="ECO:0000256" key="1">
    <source>
        <dbReference type="SAM" id="MobiDB-lite"/>
    </source>
</evidence>
<dbReference type="Pfam" id="PF05751">
    <property type="entry name" value="FixH"/>
    <property type="match status" value="1"/>
</dbReference>
<comment type="caution">
    <text evidence="3">The sequence shown here is derived from an EMBL/GenBank/DDBJ whole genome shotgun (WGS) entry which is preliminary data.</text>
</comment>
<feature type="region of interest" description="Disordered" evidence="1">
    <location>
        <begin position="1"/>
        <end position="20"/>
    </location>
</feature>
<feature type="transmembrane region" description="Helical" evidence="2">
    <location>
        <begin position="34"/>
        <end position="55"/>
    </location>
</feature>
<keyword evidence="2" id="KW-1133">Transmembrane helix</keyword>
<proteinExistence type="predicted"/>
<gene>
    <name evidence="3" type="ORF">GCM10011494_04320</name>
</gene>
<dbReference type="Proteomes" id="UP000608154">
    <property type="component" value="Unassembled WGS sequence"/>
</dbReference>
<reference evidence="3" key="1">
    <citation type="journal article" date="2014" name="Int. J. Syst. Evol. Microbiol.">
        <title>Complete genome sequence of Corynebacterium casei LMG S-19264T (=DSM 44701T), isolated from a smear-ripened cheese.</title>
        <authorList>
            <consortium name="US DOE Joint Genome Institute (JGI-PGF)"/>
            <person name="Walter F."/>
            <person name="Albersmeier A."/>
            <person name="Kalinowski J."/>
            <person name="Ruckert C."/>
        </authorList>
    </citation>
    <scope>NUCLEOTIDE SEQUENCE</scope>
    <source>
        <strain evidence="3">CGMCC 1.15095</strain>
    </source>
</reference>
<keyword evidence="4" id="KW-1185">Reference proteome</keyword>
<dbReference type="AlphaFoldDB" id="A0A916X308"/>
<feature type="compositionally biased region" description="Polar residues" evidence="1">
    <location>
        <begin position="1"/>
        <end position="11"/>
    </location>
</feature>
<name>A0A916X308_9SPHN</name>
<dbReference type="EMBL" id="BMHK01000002">
    <property type="protein sequence ID" value="GGB89129.1"/>
    <property type="molecule type" value="Genomic_DNA"/>
</dbReference>
<evidence type="ECO:0000313" key="3">
    <source>
        <dbReference type="EMBL" id="GGB89129.1"/>
    </source>
</evidence>
<accession>A0A916X308</accession>
<keyword evidence="2" id="KW-0812">Transmembrane</keyword>
<dbReference type="InterPro" id="IPR008620">
    <property type="entry name" value="FixH"/>
</dbReference>
<sequence>MRPSSSNRTSPQPNPSPEGEGLARIRPFTGKHMAAILVAGFGVVVAVNFTMAGLAGSTFGGIVVENTYVASQKFNGWLDEAKAQEALGWKLVASRRPDGRVVVELAAAPAYPDVTAIARHPLGRQPDMVLTFVPDASGAYVSREALPEGRWTVRFTVEAQRQTWRSEQAIR</sequence>
<evidence type="ECO:0000313" key="4">
    <source>
        <dbReference type="Proteomes" id="UP000608154"/>
    </source>
</evidence>